<keyword evidence="2" id="KW-0808">Transferase</keyword>
<feature type="domain" description="Peptidase C45 hydrolase" evidence="1">
    <location>
        <begin position="156"/>
        <end position="382"/>
    </location>
</feature>
<dbReference type="EMBL" id="CAIF01000142">
    <property type="protein sequence ID" value="CCH44556.1"/>
    <property type="molecule type" value="Genomic_DNA"/>
</dbReference>
<dbReference type="NCBIfam" id="NF040521">
    <property type="entry name" value="C45_proenzyme"/>
    <property type="match status" value="1"/>
</dbReference>
<dbReference type="InParanoid" id="K0KNI2"/>
<dbReference type="PANTHER" id="PTHR34180:SF1">
    <property type="entry name" value="BETA-ALANYL-DOPAMINE_CARCININE HYDROLASE"/>
    <property type="match status" value="1"/>
</dbReference>
<keyword evidence="3" id="KW-1185">Reference proteome</keyword>
<reference evidence="2 3" key="1">
    <citation type="journal article" date="2012" name="Eukaryot. Cell">
        <title>Draft genome sequence of Wickerhamomyces ciferrii NRRL Y-1031 F-60-10.</title>
        <authorList>
            <person name="Schneider J."/>
            <person name="Andrea H."/>
            <person name="Blom J."/>
            <person name="Jaenicke S."/>
            <person name="Ruckert C."/>
            <person name="Schorsch C."/>
            <person name="Szczepanowski R."/>
            <person name="Farwick M."/>
            <person name="Goesmann A."/>
            <person name="Puhler A."/>
            <person name="Schaffer S."/>
            <person name="Tauch A."/>
            <person name="Kohler T."/>
            <person name="Brinkrolf K."/>
        </authorList>
    </citation>
    <scope>NUCLEOTIDE SEQUENCE [LARGE SCALE GENOMIC DNA]</scope>
    <source>
        <strain evidence="3">ATCC 14091 / BCRC 22168 / CBS 111 / JCM 3599 / NBRC 0793 / NRRL Y-1031 F-60-10</strain>
    </source>
</reference>
<evidence type="ECO:0000313" key="2">
    <source>
        <dbReference type="EMBL" id="CCH44556.1"/>
    </source>
</evidence>
<dbReference type="GO" id="GO:0050640">
    <property type="term" value="F:isopenicillin-N N-acyltransferase activity"/>
    <property type="evidence" value="ECO:0007669"/>
    <property type="project" value="UniProtKB-EC"/>
</dbReference>
<name>K0KNI2_WICCF</name>
<dbReference type="HOGENOM" id="CLU_037787_0_1_1"/>
<dbReference type="Pfam" id="PF03417">
    <property type="entry name" value="AAT"/>
    <property type="match status" value="1"/>
</dbReference>
<evidence type="ECO:0000313" key="3">
    <source>
        <dbReference type="Proteomes" id="UP000009328"/>
    </source>
</evidence>
<dbReference type="PANTHER" id="PTHR34180">
    <property type="entry name" value="PEPTIDASE C45"/>
    <property type="match status" value="1"/>
</dbReference>
<dbReference type="Gene3D" id="3.60.60.10">
    <property type="entry name" value="Penicillin V Acylase, Chain A"/>
    <property type="match status" value="1"/>
</dbReference>
<evidence type="ECO:0000259" key="1">
    <source>
        <dbReference type="Pfam" id="PF03417"/>
    </source>
</evidence>
<organism evidence="2 3">
    <name type="scientific">Wickerhamomyces ciferrii (strain ATCC 14091 / BCRC 22168 / CBS 111 / JCM 3599 / NBRC 0793 / NRRL Y-1031 F-60-10)</name>
    <name type="common">Yeast</name>
    <name type="synonym">Pichia ciferrii</name>
    <dbReference type="NCBI Taxonomy" id="1206466"/>
    <lineage>
        <taxon>Eukaryota</taxon>
        <taxon>Fungi</taxon>
        <taxon>Dikarya</taxon>
        <taxon>Ascomycota</taxon>
        <taxon>Saccharomycotina</taxon>
        <taxon>Saccharomycetes</taxon>
        <taxon>Phaffomycetales</taxon>
        <taxon>Wickerhamomycetaceae</taxon>
        <taxon>Wickerhamomyces</taxon>
    </lineage>
</organism>
<dbReference type="Gene3D" id="1.10.10.2120">
    <property type="match status" value="1"/>
</dbReference>
<dbReference type="eggNOG" id="ENOG502S05Z">
    <property type="taxonomic scope" value="Eukaryota"/>
</dbReference>
<dbReference type="InterPro" id="IPR005079">
    <property type="entry name" value="Peptidase_C45_hydrolase"/>
</dbReference>
<protein>
    <submittedName>
        <fullName evidence="2">Acyl-coenzyme A:6-aminopenicillanic-acid-acyltransferase 40 kDa form</fullName>
        <ecNumber evidence="2">2.3.1.164</ecNumber>
    </submittedName>
</protein>
<proteinExistence type="predicted"/>
<dbReference type="AlphaFoldDB" id="K0KNI2"/>
<keyword evidence="2" id="KW-0012">Acyltransferase</keyword>
<comment type="caution">
    <text evidence="2">The sequence shown here is derived from an EMBL/GenBank/DDBJ whole genome shotgun (WGS) entry which is preliminary data.</text>
</comment>
<dbReference type="InterPro" id="IPR047794">
    <property type="entry name" value="C45_proenzyme-like"/>
</dbReference>
<dbReference type="STRING" id="1206466.K0KNI2"/>
<dbReference type="Proteomes" id="UP000009328">
    <property type="component" value="Unassembled WGS sequence"/>
</dbReference>
<dbReference type="InterPro" id="IPR047801">
    <property type="entry name" value="Peptidase_C45"/>
</dbReference>
<sequence>MRRAFDISKKINKDFNTRSSQDIRLYSTIMPLDSIRKGEFHDSGKPYLKVSGTPYEIGFQHGVFASKQIHRAIEIYSKLYKDAQNVDWELARSRASRYEEPIKSKYPEIWEELEGISKGAGLETLDILALNTRSEITLVKISDGCTALAQRNKSTGEVWVGQNWDWIPEIDEATFFLEVEQPDKPSILILAEAGIIGKYGFNSAGVGAMLNAIPSNQVSFDGLPVHFALRKALEQKSVNDALVYLENNKVSSSANFLLADPKTYLTLEVSPLGNKVIEADEKTGAVWHTNHFLDKDLEQSLSTGEPILSSFERLDRVKELTDPDADANYDVFRERLSDIENSPHGICRIGTGGTGLSGCVTLYTIVINTNKKEGIITLGRPSDKSLQKYKLYFE</sequence>
<dbReference type="EC" id="2.3.1.164" evidence="2"/>
<gene>
    <name evidence="2" type="ORF">BN7_4122</name>
</gene>
<accession>K0KNI2</accession>